<dbReference type="RefSeq" id="WP_203898961.1">
    <property type="nucleotide sequence ID" value="NZ_BOPF01000007.1"/>
</dbReference>
<protein>
    <submittedName>
        <fullName evidence="1">Uncharacterized protein</fullName>
    </submittedName>
</protein>
<organism evidence="1 2">
    <name type="scientific">Virgisporangium aliadipatigenens</name>
    <dbReference type="NCBI Taxonomy" id="741659"/>
    <lineage>
        <taxon>Bacteria</taxon>
        <taxon>Bacillati</taxon>
        <taxon>Actinomycetota</taxon>
        <taxon>Actinomycetes</taxon>
        <taxon>Micromonosporales</taxon>
        <taxon>Micromonosporaceae</taxon>
        <taxon>Virgisporangium</taxon>
    </lineage>
</organism>
<dbReference type="AlphaFoldDB" id="A0A8J3YJZ9"/>
<accession>A0A8J3YJZ9</accession>
<comment type="caution">
    <text evidence="1">The sequence shown here is derived from an EMBL/GenBank/DDBJ whole genome shotgun (WGS) entry which is preliminary data.</text>
</comment>
<dbReference type="Gene3D" id="3.40.50.2000">
    <property type="entry name" value="Glycogen Phosphorylase B"/>
    <property type="match status" value="1"/>
</dbReference>
<name>A0A8J3YJZ9_9ACTN</name>
<proteinExistence type="predicted"/>
<dbReference type="Proteomes" id="UP000619260">
    <property type="component" value="Unassembled WGS sequence"/>
</dbReference>
<dbReference type="EMBL" id="BOPF01000007">
    <property type="protein sequence ID" value="GIJ45410.1"/>
    <property type="molecule type" value="Genomic_DNA"/>
</dbReference>
<gene>
    <name evidence="1" type="ORF">Val02_22960</name>
</gene>
<reference evidence="1" key="1">
    <citation type="submission" date="2021-01" db="EMBL/GenBank/DDBJ databases">
        <title>Whole genome shotgun sequence of Virgisporangium aliadipatigenens NBRC 105644.</title>
        <authorList>
            <person name="Komaki H."/>
            <person name="Tamura T."/>
        </authorList>
    </citation>
    <scope>NUCLEOTIDE SEQUENCE</scope>
    <source>
        <strain evidence="1">NBRC 105644</strain>
    </source>
</reference>
<sequence length="102" mass="11635">MTRRRLVRDARAAVSDTRTVRTALAALSDEHRRVLVELFYHDVAPRELAVQRDMRQLAPGADVVVGTRLVEEEVSSLAEWCRVPFVAMHYAPLRTNDAFACW</sequence>
<evidence type="ECO:0000313" key="1">
    <source>
        <dbReference type="EMBL" id="GIJ45410.1"/>
    </source>
</evidence>
<keyword evidence="2" id="KW-1185">Reference proteome</keyword>
<evidence type="ECO:0000313" key="2">
    <source>
        <dbReference type="Proteomes" id="UP000619260"/>
    </source>
</evidence>